<comment type="caution">
    <text evidence="5">The sequence shown here is derived from an EMBL/GenBank/DDBJ whole genome shotgun (WGS) entry which is preliminary data.</text>
</comment>
<proteinExistence type="predicted"/>
<evidence type="ECO:0000259" key="4">
    <source>
        <dbReference type="Pfam" id="PF24517"/>
    </source>
</evidence>
<dbReference type="eggNOG" id="COG2304">
    <property type="taxonomic scope" value="Bacteria"/>
</dbReference>
<feature type="domain" description="Carbohydrate-binding module family 96" evidence="4">
    <location>
        <begin position="24"/>
        <end position="150"/>
    </location>
</feature>
<dbReference type="EMBL" id="ASRX01000022">
    <property type="protein sequence ID" value="EYF05521.1"/>
    <property type="molecule type" value="Genomic_DNA"/>
</dbReference>
<evidence type="ECO:0000256" key="1">
    <source>
        <dbReference type="ARBA" id="ARBA00004613"/>
    </source>
</evidence>
<keyword evidence="2" id="KW-0964">Secreted</keyword>
<dbReference type="STRING" id="1192034.CAP_3069"/>
<reference evidence="5 6" key="1">
    <citation type="submission" date="2013-05" db="EMBL/GenBank/DDBJ databases">
        <title>Genome assembly of Chondromyces apiculatus DSM 436.</title>
        <authorList>
            <person name="Sharma G."/>
            <person name="Khatri I."/>
            <person name="Kaur C."/>
            <person name="Mayilraj S."/>
            <person name="Subramanian S."/>
        </authorList>
    </citation>
    <scope>NUCLEOTIDE SEQUENCE [LARGE SCALE GENOMIC DNA]</scope>
    <source>
        <strain evidence="5 6">DSM 436</strain>
    </source>
</reference>
<evidence type="ECO:0000313" key="6">
    <source>
        <dbReference type="Proteomes" id="UP000019678"/>
    </source>
</evidence>
<comment type="subcellular location">
    <subcellularLocation>
        <location evidence="1">Secreted</location>
    </subcellularLocation>
</comment>
<accession>A0A017TA85</accession>
<protein>
    <recommendedName>
        <fullName evidence="4">Carbohydrate-binding module family 96 domain-containing protein</fullName>
    </recommendedName>
</protein>
<evidence type="ECO:0000256" key="2">
    <source>
        <dbReference type="ARBA" id="ARBA00022525"/>
    </source>
</evidence>
<keyword evidence="6" id="KW-1185">Reference proteome</keyword>
<gene>
    <name evidence="5" type="ORF">CAP_3069</name>
</gene>
<dbReference type="NCBIfam" id="NF033679">
    <property type="entry name" value="DNRLRE_dom"/>
    <property type="match status" value="1"/>
</dbReference>
<evidence type="ECO:0000256" key="3">
    <source>
        <dbReference type="ARBA" id="ARBA00022729"/>
    </source>
</evidence>
<dbReference type="Proteomes" id="UP000019678">
    <property type="component" value="Unassembled WGS sequence"/>
</dbReference>
<organism evidence="5 6">
    <name type="scientific">Chondromyces apiculatus DSM 436</name>
    <dbReference type="NCBI Taxonomy" id="1192034"/>
    <lineage>
        <taxon>Bacteria</taxon>
        <taxon>Pseudomonadati</taxon>
        <taxon>Myxococcota</taxon>
        <taxon>Polyangia</taxon>
        <taxon>Polyangiales</taxon>
        <taxon>Polyangiaceae</taxon>
        <taxon>Chondromyces</taxon>
    </lineage>
</organism>
<sequence length="208" mass="22240">MNLRQCTWRNAERRPELHSFLQDSTNEDAYLSQHSPTYNAGTYYVLYTGLSSGEEKRSVLKFDLSALPAGSTIDSATVKLSQIYKATSSTVNVHRVTAAWTEGGAHWNNVGTAFDPAVAATIQATSGSGVRTANVTGLVQGWVDGETAVGCGGPNCDINGYANLVSYGAEGPCTGFNNCHLFHSQQSIQYNWGNWCAVSGVSDIVCSN</sequence>
<dbReference type="Pfam" id="PF24517">
    <property type="entry name" value="CBM96"/>
    <property type="match status" value="1"/>
</dbReference>
<dbReference type="GO" id="GO:0005576">
    <property type="term" value="C:extracellular region"/>
    <property type="evidence" value="ECO:0007669"/>
    <property type="project" value="UniProtKB-SubCell"/>
</dbReference>
<keyword evidence="3" id="KW-0732">Signal</keyword>
<dbReference type="AlphaFoldDB" id="A0A017TA85"/>
<evidence type="ECO:0000313" key="5">
    <source>
        <dbReference type="EMBL" id="EYF05521.1"/>
    </source>
</evidence>
<dbReference type="RefSeq" id="WP_044241530.1">
    <property type="nucleotide sequence ID" value="NZ_ASRX01000022.1"/>
</dbReference>
<dbReference type="InterPro" id="IPR055372">
    <property type="entry name" value="CBM96"/>
</dbReference>
<name>A0A017TA85_9BACT</name>